<keyword evidence="1" id="KW-1133">Transmembrane helix</keyword>
<evidence type="ECO:0000313" key="2">
    <source>
        <dbReference type="EMBL" id="PQJ53319.1"/>
    </source>
</evidence>
<evidence type="ECO:0000256" key="1">
    <source>
        <dbReference type="SAM" id="Phobius"/>
    </source>
</evidence>
<feature type="transmembrane region" description="Helical" evidence="1">
    <location>
        <begin position="47"/>
        <end position="64"/>
    </location>
</feature>
<protein>
    <submittedName>
        <fullName evidence="2">Uncharacterized protein</fullName>
    </submittedName>
</protein>
<reference evidence="2 3" key="1">
    <citation type="submission" date="2016-12" db="EMBL/GenBank/DDBJ databases">
        <title>Diversity of luminous bacteria.</title>
        <authorList>
            <person name="Yoshizawa S."/>
            <person name="Kogure K."/>
        </authorList>
    </citation>
    <scope>NUCLEOTIDE SEQUENCE [LARGE SCALE GENOMIC DNA]</scope>
    <source>
        <strain evidence="2 3">SA4-48</strain>
    </source>
</reference>
<accession>A0A2S7UUA5</accession>
<dbReference type="PROSITE" id="PS51257">
    <property type="entry name" value="PROKAR_LIPOPROTEIN"/>
    <property type="match status" value="1"/>
</dbReference>
<name>A0A2S7UUA5_9GAMM</name>
<evidence type="ECO:0000313" key="3">
    <source>
        <dbReference type="Proteomes" id="UP000239007"/>
    </source>
</evidence>
<keyword evidence="1" id="KW-0812">Transmembrane</keyword>
<dbReference type="AlphaFoldDB" id="A0A2S7UUA5"/>
<organism evidence="2 3">
    <name type="scientific">Psychrosphaera saromensis</name>
    <dbReference type="NCBI Taxonomy" id="716813"/>
    <lineage>
        <taxon>Bacteria</taxon>
        <taxon>Pseudomonadati</taxon>
        <taxon>Pseudomonadota</taxon>
        <taxon>Gammaproteobacteria</taxon>
        <taxon>Alteromonadales</taxon>
        <taxon>Pseudoalteromonadaceae</taxon>
        <taxon>Psychrosphaera</taxon>
    </lineage>
</organism>
<dbReference type="RefSeq" id="WP_105051800.1">
    <property type="nucleotide sequence ID" value="NZ_BMYG01000003.1"/>
</dbReference>
<dbReference type="EMBL" id="MSCH01000003">
    <property type="protein sequence ID" value="PQJ53319.1"/>
    <property type="molecule type" value="Genomic_DNA"/>
</dbReference>
<proteinExistence type="predicted"/>
<feature type="transmembrane region" description="Helical" evidence="1">
    <location>
        <begin position="20"/>
        <end position="41"/>
    </location>
</feature>
<gene>
    <name evidence="2" type="ORF">BTO11_06320</name>
</gene>
<comment type="caution">
    <text evidence="2">The sequence shown here is derived from an EMBL/GenBank/DDBJ whole genome shotgun (WGS) entry which is preliminary data.</text>
</comment>
<dbReference type="Proteomes" id="UP000239007">
    <property type="component" value="Unassembled WGS sequence"/>
</dbReference>
<keyword evidence="1" id="KW-0472">Membrane</keyword>
<sequence>MNKIDKTKEQKLMKKIRQSFIFYTVIGCSVISFFLLISIFTSSGASLLPYLFIIILLSLNYLFIKDCFAELLTLLQGDEK</sequence>
<keyword evidence="3" id="KW-1185">Reference proteome</keyword>